<dbReference type="KEGG" id="tsv:DSM104635_00100"/>
<keyword evidence="2 4" id="KW-0012">Acyltransferase</keyword>
<evidence type="ECO:0000256" key="1">
    <source>
        <dbReference type="ARBA" id="ARBA00022679"/>
    </source>
</evidence>
<dbReference type="AlphaFoldDB" id="A0A6I6MHZ2"/>
<protein>
    <submittedName>
        <fullName evidence="4">Phosphinothricin acetyltransferase YwnH</fullName>
        <ecNumber evidence="4">2.3.1.183</ecNumber>
    </submittedName>
</protein>
<evidence type="ECO:0000259" key="3">
    <source>
        <dbReference type="PROSITE" id="PS51186"/>
    </source>
</evidence>
<evidence type="ECO:0000256" key="2">
    <source>
        <dbReference type="ARBA" id="ARBA00023315"/>
    </source>
</evidence>
<dbReference type="InterPro" id="IPR050832">
    <property type="entry name" value="Bact_Acetyltransf"/>
</dbReference>
<organism evidence="4 5">
    <name type="scientific">Terricaulis silvestris</name>
    <dbReference type="NCBI Taxonomy" id="2686094"/>
    <lineage>
        <taxon>Bacteria</taxon>
        <taxon>Pseudomonadati</taxon>
        <taxon>Pseudomonadota</taxon>
        <taxon>Alphaproteobacteria</taxon>
        <taxon>Caulobacterales</taxon>
        <taxon>Caulobacteraceae</taxon>
        <taxon>Terricaulis</taxon>
    </lineage>
</organism>
<dbReference type="Gene3D" id="3.40.630.30">
    <property type="match status" value="1"/>
</dbReference>
<keyword evidence="1 4" id="KW-0808">Transferase</keyword>
<dbReference type="Proteomes" id="UP000431269">
    <property type="component" value="Chromosome"/>
</dbReference>
<reference evidence="5" key="1">
    <citation type="submission" date="2019-12" db="EMBL/GenBank/DDBJ databases">
        <title>Complete genome of Terracaulis silvestris 0127_4.</title>
        <authorList>
            <person name="Vieira S."/>
            <person name="Riedel T."/>
            <person name="Sproer C."/>
            <person name="Pascual J."/>
            <person name="Boedeker C."/>
            <person name="Overmann J."/>
        </authorList>
    </citation>
    <scope>NUCLEOTIDE SEQUENCE [LARGE SCALE GENOMIC DNA]</scope>
    <source>
        <strain evidence="5">0127_4</strain>
    </source>
</reference>
<dbReference type="InterPro" id="IPR016181">
    <property type="entry name" value="Acyl_CoA_acyltransferase"/>
</dbReference>
<proteinExistence type="predicted"/>
<dbReference type="RefSeq" id="WP_158764300.1">
    <property type="nucleotide sequence ID" value="NZ_CP047045.1"/>
</dbReference>
<name>A0A6I6MHZ2_9CAUL</name>
<dbReference type="PANTHER" id="PTHR43877">
    <property type="entry name" value="AMINOALKYLPHOSPHONATE N-ACETYLTRANSFERASE-RELATED-RELATED"/>
    <property type="match status" value="1"/>
</dbReference>
<accession>A0A6I6MHZ2</accession>
<dbReference type="EC" id="2.3.1.183" evidence="4"/>
<evidence type="ECO:0000313" key="5">
    <source>
        <dbReference type="Proteomes" id="UP000431269"/>
    </source>
</evidence>
<sequence>MTLSTRRATADDAAAMAALINEIIAIGGTTAYEEPFTPESMDREFISPPYLLSCTIVEDEDRLLGFQVLLWPNAEEPFPDGWAYIGTYARVGHTGGGIGRALFAETVRAARAADIKTIDATIRADNAGGLAFYSRMGFIDYDRRVGVPLKDGTPVDRVRKRFDLSR</sequence>
<dbReference type="PROSITE" id="PS51186">
    <property type="entry name" value="GNAT"/>
    <property type="match status" value="1"/>
</dbReference>
<keyword evidence="5" id="KW-1185">Reference proteome</keyword>
<gene>
    <name evidence="4" type="primary">ywnH</name>
    <name evidence="4" type="ORF">DSM104635_00100</name>
</gene>
<dbReference type="EMBL" id="CP047045">
    <property type="protein sequence ID" value="QGZ93291.1"/>
    <property type="molecule type" value="Genomic_DNA"/>
</dbReference>
<dbReference type="GO" id="GO:0102971">
    <property type="term" value="F:phosphinothricin N-acetyltransferase activity"/>
    <property type="evidence" value="ECO:0007669"/>
    <property type="project" value="UniProtKB-EC"/>
</dbReference>
<evidence type="ECO:0000313" key="4">
    <source>
        <dbReference type="EMBL" id="QGZ93291.1"/>
    </source>
</evidence>
<dbReference type="InterPro" id="IPR000182">
    <property type="entry name" value="GNAT_dom"/>
</dbReference>
<dbReference type="SUPFAM" id="SSF55729">
    <property type="entry name" value="Acyl-CoA N-acyltransferases (Nat)"/>
    <property type="match status" value="1"/>
</dbReference>
<dbReference type="Pfam" id="PF00583">
    <property type="entry name" value="Acetyltransf_1"/>
    <property type="match status" value="1"/>
</dbReference>
<feature type="domain" description="N-acetyltransferase" evidence="3">
    <location>
        <begin position="3"/>
        <end position="165"/>
    </location>
</feature>
<dbReference type="CDD" id="cd04301">
    <property type="entry name" value="NAT_SF"/>
    <property type="match status" value="1"/>
</dbReference>